<feature type="transmembrane region" description="Helical" evidence="9">
    <location>
        <begin position="353"/>
        <end position="373"/>
    </location>
</feature>
<dbReference type="Gene3D" id="1.10.287.70">
    <property type="match status" value="1"/>
</dbReference>
<dbReference type="GO" id="GO:0005886">
    <property type="term" value="C:plasma membrane"/>
    <property type="evidence" value="ECO:0007669"/>
    <property type="project" value="UniProtKB-SubCell"/>
</dbReference>
<sequence length="614" mass="69053">MEIYLLTGIAVVTLLGKTASAGDSLLPQVAGNVTLPQDEQAHLAMFMNVLASKYTSRCLRALVGDAGYWVGHWDHAHVIINPDYSQARNTVDYMNENTEKVTTYSCVTYMMTDIPRPRLLASITDLSKKQMTRYFLAYLNNVQQAHKFLLDDRLKNEEHVAALVKLRNNKKEEWSWQVLTRQLLHPSGSPEVHVANMWSQAQGLRERGELFPEQMKNFYGTKLQGVTLDFRPFTDYEKFPGTRVVRPKPSLDVFILDVIADNLNFTYELVMPEDGLWGYINDDNAESVWTLPAATTATLSASSPPRVVHNHPGSSSSGLLAVWLLAAASVGVAVVMYYIIFRAQATLGTPPVSASRAFMYIFGSFLSQALFVIPWLSAGQVLLSFWFIYALLLTTYYKTSLTAALAVPSAPPTIDTLDQLIRSNLEYGMIDAKGSEYQLFSSSNVPLYQEMFKHMNYYSSAESMNLVAEGKYAYIYFKSNLETIVTTQYTSMNGETDLHVAYEEFFPGGYGWAFPKGAPYRRTFDDVMWRCVQGGLIAKWMKDLHYIYLEEAMEQKTPEDREAERQVALNKGGDSRVVLDLNHLQGPFLALLLGSSAGIFFLLVELVVDRVFGS</sequence>
<reference evidence="12" key="1">
    <citation type="journal article" date="2021" name="Sci. Adv.">
        <title>The American lobster genome reveals insights on longevity, neural, and immune adaptations.</title>
        <authorList>
            <person name="Polinski J.M."/>
            <person name="Zimin A.V."/>
            <person name="Clark K.F."/>
            <person name="Kohn A.B."/>
            <person name="Sadowski N."/>
            <person name="Timp W."/>
            <person name="Ptitsyn A."/>
            <person name="Khanna P."/>
            <person name="Romanova D.Y."/>
            <person name="Williams P."/>
            <person name="Greenwood S.J."/>
            <person name="Moroz L.L."/>
            <person name="Walt D.R."/>
            <person name="Bodnar A.G."/>
        </authorList>
    </citation>
    <scope>NUCLEOTIDE SEQUENCE</scope>
    <source>
        <strain evidence="12">GMGI-L3</strain>
    </source>
</reference>
<evidence type="ECO:0000256" key="2">
    <source>
        <dbReference type="ARBA" id="ARBA00008685"/>
    </source>
</evidence>
<feature type="signal peptide" evidence="10">
    <location>
        <begin position="1"/>
        <end position="21"/>
    </location>
</feature>
<dbReference type="Pfam" id="PF00060">
    <property type="entry name" value="Lig_chan"/>
    <property type="match status" value="1"/>
</dbReference>
<dbReference type="SUPFAM" id="SSF53850">
    <property type="entry name" value="Periplasmic binding protein-like II"/>
    <property type="match status" value="1"/>
</dbReference>
<dbReference type="InterPro" id="IPR052192">
    <property type="entry name" value="Insect_Ionotropic_Sensory_Rcpt"/>
</dbReference>
<feature type="domain" description="Ionotropic glutamate receptor C-terminal" evidence="11">
    <location>
        <begin position="321"/>
        <end position="594"/>
    </location>
</feature>
<dbReference type="Proteomes" id="UP000747542">
    <property type="component" value="Unassembled WGS sequence"/>
</dbReference>
<feature type="transmembrane region" description="Helical" evidence="9">
    <location>
        <begin position="588"/>
        <end position="608"/>
    </location>
</feature>
<evidence type="ECO:0000313" key="12">
    <source>
        <dbReference type="EMBL" id="KAG7162133.1"/>
    </source>
</evidence>
<organism evidence="12 13">
    <name type="scientific">Homarus americanus</name>
    <name type="common">American lobster</name>
    <dbReference type="NCBI Taxonomy" id="6706"/>
    <lineage>
        <taxon>Eukaryota</taxon>
        <taxon>Metazoa</taxon>
        <taxon>Ecdysozoa</taxon>
        <taxon>Arthropoda</taxon>
        <taxon>Crustacea</taxon>
        <taxon>Multicrustacea</taxon>
        <taxon>Malacostraca</taxon>
        <taxon>Eumalacostraca</taxon>
        <taxon>Eucarida</taxon>
        <taxon>Decapoda</taxon>
        <taxon>Pleocyemata</taxon>
        <taxon>Astacidea</taxon>
        <taxon>Nephropoidea</taxon>
        <taxon>Nephropidae</taxon>
        <taxon>Homarus</taxon>
    </lineage>
</organism>
<dbReference type="Gene3D" id="3.40.190.10">
    <property type="entry name" value="Periplasmic binding protein-like II"/>
    <property type="match status" value="1"/>
</dbReference>
<comment type="subcellular location">
    <subcellularLocation>
        <location evidence="1">Cell membrane</location>
        <topology evidence="1">Multi-pass membrane protein</topology>
    </subcellularLocation>
</comment>
<feature type="transmembrane region" description="Helical" evidence="9">
    <location>
        <begin position="320"/>
        <end position="341"/>
    </location>
</feature>
<keyword evidence="7 12" id="KW-0675">Receptor</keyword>
<dbReference type="PANTHER" id="PTHR42643:SF24">
    <property type="entry name" value="IONOTROPIC RECEPTOR 60A"/>
    <property type="match status" value="1"/>
</dbReference>
<evidence type="ECO:0000256" key="8">
    <source>
        <dbReference type="ARBA" id="ARBA00023180"/>
    </source>
</evidence>
<keyword evidence="5 9" id="KW-1133">Transmembrane helix</keyword>
<evidence type="ECO:0000256" key="4">
    <source>
        <dbReference type="ARBA" id="ARBA00022692"/>
    </source>
</evidence>
<dbReference type="AlphaFoldDB" id="A0A8J5JVY4"/>
<evidence type="ECO:0000313" key="13">
    <source>
        <dbReference type="Proteomes" id="UP000747542"/>
    </source>
</evidence>
<feature type="chain" id="PRO_5035184485" evidence="10">
    <location>
        <begin position="22"/>
        <end position="614"/>
    </location>
</feature>
<name>A0A8J5JVY4_HOMAM</name>
<dbReference type="PANTHER" id="PTHR42643">
    <property type="entry name" value="IONOTROPIC RECEPTOR 20A-RELATED"/>
    <property type="match status" value="1"/>
</dbReference>
<evidence type="ECO:0000259" key="11">
    <source>
        <dbReference type="Pfam" id="PF00060"/>
    </source>
</evidence>
<comment type="similarity">
    <text evidence="2">Belongs to the glutamate-gated ion channel (TC 1.A.10.1) family.</text>
</comment>
<evidence type="ECO:0000256" key="9">
    <source>
        <dbReference type="SAM" id="Phobius"/>
    </source>
</evidence>
<evidence type="ECO:0000256" key="10">
    <source>
        <dbReference type="SAM" id="SignalP"/>
    </source>
</evidence>
<feature type="transmembrane region" description="Helical" evidence="9">
    <location>
        <begin position="379"/>
        <end position="397"/>
    </location>
</feature>
<dbReference type="EMBL" id="JAHLQT010028013">
    <property type="protein sequence ID" value="KAG7162133.1"/>
    <property type="molecule type" value="Genomic_DNA"/>
</dbReference>
<evidence type="ECO:0000256" key="3">
    <source>
        <dbReference type="ARBA" id="ARBA00022475"/>
    </source>
</evidence>
<keyword evidence="4 9" id="KW-0812">Transmembrane</keyword>
<comment type="caution">
    <text evidence="12">The sequence shown here is derived from an EMBL/GenBank/DDBJ whole genome shotgun (WGS) entry which is preliminary data.</text>
</comment>
<gene>
    <name evidence="12" type="primary">Ir93a-L20</name>
    <name evidence="12" type="ORF">Hamer_G010794</name>
</gene>
<protein>
    <submittedName>
        <fullName evidence="12">Ionotropic receptor 93a-like 20</fullName>
    </submittedName>
</protein>
<keyword evidence="13" id="KW-1185">Reference proteome</keyword>
<dbReference type="GO" id="GO:0050906">
    <property type="term" value="P:detection of stimulus involved in sensory perception"/>
    <property type="evidence" value="ECO:0007669"/>
    <property type="project" value="UniProtKB-ARBA"/>
</dbReference>
<proteinExistence type="inferred from homology"/>
<evidence type="ECO:0000256" key="1">
    <source>
        <dbReference type="ARBA" id="ARBA00004651"/>
    </source>
</evidence>
<evidence type="ECO:0000256" key="5">
    <source>
        <dbReference type="ARBA" id="ARBA00022989"/>
    </source>
</evidence>
<keyword evidence="3" id="KW-1003">Cell membrane</keyword>
<keyword evidence="6 9" id="KW-0472">Membrane</keyword>
<accession>A0A8J5JVY4</accession>
<keyword evidence="8" id="KW-0325">Glycoprotein</keyword>
<evidence type="ECO:0000256" key="7">
    <source>
        <dbReference type="ARBA" id="ARBA00023170"/>
    </source>
</evidence>
<evidence type="ECO:0000256" key="6">
    <source>
        <dbReference type="ARBA" id="ARBA00023136"/>
    </source>
</evidence>
<dbReference type="InterPro" id="IPR001320">
    <property type="entry name" value="Iontro_rcpt_C"/>
</dbReference>
<keyword evidence="10" id="KW-0732">Signal</keyword>
<dbReference type="GO" id="GO:0015276">
    <property type="term" value="F:ligand-gated monoatomic ion channel activity"/>
    <property type="evidence" value="ECO:0007669"/>
    <property type="project" value="InterPro"/>
</dbReference>